<keyword evidence="2" id="KW-0648">Protein biosynthesis</keyword>
<dbReference type="InterPro" id="IPR003491">
    <property type="entry name" value="REP-like_C"/>
</dbReference>
<reference evidence="2 3" key="1">
    <citation type="submission" date="2018-06" db="EMBL/GenBank/DDBJ databases">
        <authorList>
            <consortium name="Pathogen Informatics"/>
            <person name="Doyle S."/>
        </authorList>
    </citation>
    <scope>NUCLEOTIDE SEQUENCE [LARGE SCALE GENOMIC DNA]</scope>
    <source>
        <strain evidence="2 3">NCTC13336</strain>
    </source>
</reference>
<protein>
    <submittedName>
        <fullName evidence="2">Replication initiation factor</fullName>
    </submittedName>
</protein>
<name>A0A377QY63_9NEIS</name>
<evidence type="ECO:0000259" key="1">
    <source>
        <dbReference type="Pfam" id="PF02486"/>
    </source>
</evidence>
<accession>A0A377QY63</accession>
<evidence type="ECO:0000313" key="3">
    <source>
        <dbReference type="Proteomes" id="UP000254293"/>
    </source>
</evidence>
<dbReference type="Pfam" id="PF02486">
    <property type="entry name" value="Rep_trans"/>
    <property type="match status" value="1"/>
</dbReference>
<dbReference type="AlphaFoldDB" id="A0A377QY63"/>
<keyword evidence="3" id="KW-1185">Reference proteome</keyword>
<organism evidence="2 3">
    <name type="scientific">Kingella potus</name>
    <dbReference type="NCBI Taxonomy" id="265175"/>
    <lineage>
        <taxon>Bacteria</taxon>
        <taxon>Pseudomonadati</taxon>
        <taxon>Pseudomonadota</taxon>
        <taxon>Betaproteobacteria</taxon>
        <taxon>Neisseriales</taxon>
        <taxon>Neisseriaceae</taxon>
        <taxon>Kingella</taxon>
    </lineage>
</organism>
<keyword evidence="2" id="KW-0396">Initiation factor</keyword>
<feature type="domain" description="Replication initiation protein-like C-terminal" evidence="1">
    <location>
        <begin position="151"/>
        <end position="287"/>
    </location>
</feature>
<dbReference type="Proteomes" id="UP000254293">
    <property type="component" value="Unassembled WGS sequence"/>
</dbReference>
<dbReference type="GO" id="GO:0003743">
    <property type="term" value="F:translation initiation factor activity"/>
    <property type="evidence" value="ECO:0007669"/>
    <property type="project" value="UniProtKB-KW"/>
</dbReference>
<dbReference type="OrthoDB" id="9809126at2"/>
<dbReference type="RefSeq" id="WP_115307293.1">
    <property type="nucleotide sequence ID" value="NZ_UGJJ01000001.1"/>
</dbReference>
<dbReference type="EMBL" id="UGJJ01000001">
    <property type="protein sequence ID" value="STQ99947.1"/>
    <property type="molecule type" value="Genomic_DNA"/>
</dbReference>
<evidence type="ECO:0000313" key="2">
    <source>
        <dbReference type="EMBL" id="STQ99947.1"/>
    </source>
</evidence>
<sequence length="429" mass="49938">MNADIEIERFEKYDQVIVNEKGELLTIPLRRGLADSAFIDQITFRIHKDSLHRFSRGTTFLAKDSDFIEQISFELLQIFGFGVSHKLKHSGGRFYDDCYQMGDEAVQYGRVHIGGNNDTILVEMTATGCMAALNGWESRLYDFIIKCYGARITRIDLAKDFFNGEYSPEQAKQDRLDGLFTRHRARMPAGESVGTDWESDTQKGKTYYVGSRESSRYVRVYEKGKQLGDVSSNWTRFEVEMKARDIVIPFDSLLYPGQYFCGAYPICEKLSRVSVTKQADSAQKIFEMTLERGKQFIKRQCGKWLVAFKEAYQGQKTKEQIYDMLSNEDDLLPKRLQPHAFAAEYYNHSSDFHNRSEWMEHISEKAEAMRRHNKFAYDLTASEDEEISRLEAILELSKEDPDECERIYGANWQQKHFGENSEKFFKYFL</sequence>
<gene>
    <name evidence="2" type="ORF">NCTC13336_00135</name>
</gene>
<proteinExistence type="predicted"/>